<accession>A0ABM8AT26</accession>
<dbReference type="PANTHER" id="PTHR46430">
    <property type="entry name" value="PROTEIN SKT5-RELATED"/>
    <property type="match status" value="1"/>
</dbReference>
<organism evidence="2 3">
    <name type="scientific">Pseudodesulfovibrio portus</name>
    <dbReference type="NCBI Taxonomy" id="231439"/>
    <lineage>
        <taxon>Bacteria</taxon>
        <taxon>Pseudomonadati</taxon>
        <taxon>Thermodesulfobacteriota</taxon>
        <taxon>Desulfovibrionia</taxon>
        <taxon>Desulfovibrionales</taxon>
        <taxon>Desulfovibrionaceae</taxon>
    </lineage>
</organism>
<keyword evidence="3" id="KW-1185">Reference proteome</keyword>
<evidence type="ECO:0000313" key="2">
    <source>
        <dbReference type="EMBL" id="BDQ34597.1"/>
    </source>
</evidence>
<keyword evidence="1" id="KW-0677">Repeat</keyword>
<dbReference type="SUPFAM" id="SSF81901">
    <property type="entry name" value="HCP-like"/>
    <property type="match status" value="2"/>
</dbReference>
<protein>
    <recommendedName>
        <fullName evidence="4">Sel1 repeat family protein</fullName>
    </recommendedName>
</protein>
<reference evidence="2" key="1">
    <citation type="submission" date="2022-08" db="EMBL/GenBank/DDBJ databases">
        <title>Genome Sequence of the sulphate-reducing bacterium, Pseudodesulfovibrio portus JCM14722.</title>
        <authorList>
            <person name="Kondo R."/>
            <person name="Kataoka T."/>
        </authorList>
    </citation>
    <scope>NUCLEOTIDE SEQUENCE</scope>
    <source>
        <strain evidence="2">JCM 14722</strain>
    </source>
</reference>
<dbReference type="Proteomes" id="UP001061361">
    <property type="component" value="Chromosome"/>
</dbReference>
<evidence type="ECO:0000256" key="1">
    <source>
        <dbReference type="ARBA" id="ARBA00022737"/>
    </source>
</evidence>
<sequence length="257" mass="28525">MAELDRTLAAIYHAEQLKLCDECNDISDGTDKANQLARLACKSMFCSYVIADDDVLKVIALLKQAASLGSPKANYDLGCMLNKIDKDRAAEHIKTAAELGHPLAQARYAVRLYSEGDINAAIQWYEKAASHGDKDIAARFGMLLYMNSFIENDPQQRARGSSMIRELARGGNIQAQECMVYSTMGGDFDEDYAWLLAQAESGNAQYFYIAGFIYDQGAGVKKDLKTAKTWYEKAVRARSELGGLRLFMLLENEATNQ</sequence>
<proteinExistence type="predicted"/>
<dbReference type="InterPro" id="IPR051726">
    <property type="entry name" value="Chitin_Synth_Reg"/>
</dbReference>
<dbReference type="Pfam" id="PF08238">
    <property type="entry name" value="Sel1"/>
    <property type="match status" value="3"/>
</dbReference>
<evidence type="ECO:0000313" key="3">
    <source>
        <dbReference type="Proteomes" id="UP001061361"/>
    </source>
</evidence>
<dbReference type="EMBL" id="AP026708">
    <property type="protein sequence ID" value="BDQ34597.1"/>
    <property type="molecule type" value="Genomic_DNA"/>
</dbReference>
<gene>
    <name evidence="2" type="ORF">JCM14722_21390</name>
</gene>
<evidence type="ECO:0008006" key="4">
    <source>
        <dbReference type="Google" id="ProtNLM"/>
    </source>
</evidence>
<dbReference type="Gene3D" id="1.25.40.10">
    <property type="entry name" value="Tetratricopeptide repeat domain"/>
    <property type="match status" value="1"/>
</dbReference>
<dbReference type="SMART" id="SM00671">
    <property type="entry name" value="SEL1"/>
    <property type="match status" value="3"/>
</dbReference>
<name>A0ABM8AT26_9BACT</name>
<dbReference type="InterPro" id="IPR011990">
    <property type="entry name" value="TPR-like_helical_dom_sf"/>
</dbReference>
<dbReference type="PANTHER" id="PTHR46430:SF2">
    <property type="entry name" value="CHITIN SYNTHASE REGULATORY FACTOR 4"/>
    <property type="match status" value="1"/>
</dbReference>
<dbReference type="InterPro" id="IPR006597">
    <property type="entry name" value="Sel1-like"/>
</dbReference>